<evidence type="ECO:0000259" key="1">
    <source>
        <dbReference type="Pfam" id="PF00501"/>
    </source>
</evidence>
<dbReference type="InterPro" id="IPR002372">
    <property type="entry name" value="PQQ_rpt_dom"/>
</dbReference>
<sequence length="1056" mass="119581">TKMQLKSILNLKPSDHTAVIFDDGNQCDIMSYKQFLFEAQQAQIELKSKITLEPSIIGILCPHSVYTPLLVYICLLTENPFITLSLDSSLWISTLKNCNVRYIFVHKSILSQISGMLKIFIEKTVPISSLGGLYTILELKLGINNGISNEFTYIVQSSGTTGTPKTIFVPERCFVPNLIDFQNLFNMQESDVIFVSSALTFDASIVQIFLGWCSFSTLLVVTDKLRSHPEKISKCLEKHAVTFLQCTPSFLGLIGSHFQEKYLFYNGSKLKILVLGGESFPSKEKCGKWKKALPQLRLFNLYGTSEVSAWASIYEVTNDQFHTERQTLDSDWVPIGKPLSKTIIKVNDLYGNALKHGLGKIWIGSEERVCRITESEEPAFDSCIMRATGDLGFIEGEQIYYSGRYDDQIKRNGLFISTIHINNIVRDIPGVKDCFSTVDKEINNILIVYYVPENDIKVNIFEFMLTRYPSQYIPDKIASVDCFPLTMHGKIDKNALRKKLKNVSNWNLNDIIRNITKSWNEALKISPGDSVSAEIEFSILGGNSFIAAYLVNKFLDFFPYQINFEEIFIKILTSSLNQFIHFISSYVHVDVKNNIEDKASYIVKFDGERCKCFDKDKCFCNKLVKCNCFTSFLKAHTIQTCMCPKKYLGFQNNNFLTSKFNISLSLEWKFDTQKCVDASPLLVFYDNSSDGIVYIGSHSYIFVALNLKDGKLLWRQILGGRIESSAIVSPDGKFICVGCYDGFIYALHYGTGEIYYKFKTNDIVKCTPAPSKKHRLIIVGSYDKHIYALDVAQKVCKWKIKFNSSCFASPLIIDEQNIVIVALLSGSLCSINAETGEKIWEINFNDKPLFSSPTLCRNLILIGCVDGNLYAIDLNGKKLWNFTTKAPIFSSPLIIYEREALIFIGSNDQIIYCLNEQGFLLWKYKTSSSIFSSPSVLHVSSLENNMLQFEISVVILVSSTDGHVCALKFEYYPQYELQSKFSIEHAAKIKSKDTVNEKLPIDSTERLFVSDTTVIEVSCIGAYKFPAEIYSSPIVCNNKIIVGCRDNNVYCMNIEL</sequence>
<dbReference type="PANTHER" id="PTHR44394:SF1">
    <property type="entry name" value="BETA-ALANINE-ACTIVATING ENZYME"/>
    <property type="match status" value="1"/>
</dbReference>
<evidence type="ECO:0000313" key="3">
    <source>
        <dbReference type="EMBL" id="CDG69764.1"/>
    </source>
</evidence>
<feature type="domain" description="Pyrrolo-quinoline quinone repeat" evidence="2">
    <location>
        <begin position="672"/>
        <end position="1054"/>
    </location>
</feature>
<accession>T2MC87</accession>
<dbReference type="InterPro" id="IPR000873">
    <property type="entry name" value="AMP-dep_synth/lig_dom"/>
</dbReference>
<dbReference type="InterPro" id="IPR018391">
    <property type="entry name" value="PQQ_b-propeller_rpt"/>
</dbReference>
<reference evidence="3" key="1">
    <citation type="journal article" date="2013" name="Genome Biol. Evol.">
        <title>Punctuated emergences of genetic and phenotypic innovations in eumetazoan, bilaterian, euteleostome, and hominidae ancestors.</title>
        <authorList>
            <person name="Wenger Y."/>
            <person name="Galliot B."/>
        </authorList>
    </citation>
    <scope>NUCLEOTIDE SEQUENCE</scope>
    <source>
        <tissue evidence="3">Whole animals</tissue>
    </source>
</reference>
<dbReference type="Gene3D" id="3.30.300.30">
    <property type="match status" value="1"/>
</dbReference>
<proteinExistence type="evidence at transcript level"/>
<dbReference type="PANTHER" id="PTHR44394">
    <property type="entry name" value="BETA-ALANINE-ACTIVATING ENZYME"/>
    <property type="match status" value="1"/>
</dbReference>
<evidence type="ECO:0000259" key="2">
    <source>
        <dbReference type="Pfam" id="PF13570"/>
    </source>
</evidence>
<dbReference type="InterPro" id="IPR015943">
    <property type="entry name" value="WD40/YVTN_repeat-like_dom_sf"/>
</dbReference>
<name>T2MC87_HYDVU</name>
<feature type="domain" description="AMP-dependent synthetase/ligase" evidence="1">
    <location>
        <begin position="15"/>
        <end position="365"/>
    </location>
</feature>
<dbReference type="SMART" id="SM00564">
    <property type="entry name" value="PQQ"/>
    <property type="match status" value="6"/>
</dbReference>
<dbReference type="InterPro" id="IPR042099">
    <property type="entry name" value="ANL_N_sf"/>
</dbReference>
<dbReference type="SUPFAM" id="SSF56801">
    <property type="entry name" value="Acetyl-CoA synthetase-like"/>
    <property type="match status" value="1"/>
</dbReference>
<dbReference type="InterPro" id="IPR052091">
    <property type="entry name" value="Beta-ala_Activ/Resist"/>
</dbReference>
<dbReference type="Pfam" id="PF00501">
    <property type="entry name" value="AMP-binding"/>
    <property type="match status" value="1"/>
</dbReference>
<dbReference type="GO" id="GO:0043041">
    <property type="term" value="P:amino acid activation for nonribosomal peptide biosynthetic process"/>
    <property type="evidence" value="ECO:0007669"/>
    <property type="project" value="TreeGrafter"/>
</dbReference>
<dbReference type="EMBL" id="HAAD01003532">
    <property type="protein sequence ID" value="CDG69764.1"/>
    <property type="molecule type" value="mRNA"/>
</dbReference>
<feature type="non-terminal residue" evidence="3">
    <location>
        <position position="1"/>
    </location>
</feature>
<dbReference type="AlphaFoldDB" id="T2MC87"/>
<dbReference type="InterPro" id="IPR020845">
    <property type="entry name" value="AMP-binding_CS"/>
</dbReference>
<gene>
    <name evidence="3" type="primary">AASDH</name>
</gene>
<dbReference type="OrthoDB" id="408177at2759"/>
<dbReference type="Pfam" id="PF13570">
    <property type="entry name" value="Beta-prop_ACSF4"/>
    <property type="match status" value="1"/>
</dbReference>
<dbReference type="Gene3D" id="3.40.50.12780">
    <property type="entry name" value="N-terminal domain of ligase-like"/>
    <property type="match status" value="1"/>
</dbReference>
<dbReference type="InterPro" id="IPR045851">
    <property type="entry name" value="AMP-bd_C_sf"/>
</dbReference>
<dbReference type="SUPFAM" id="SSF69322">
    <property type="entry name" value="Tricorn protease domain 2"/>
    <property type="match status" value="1"/>
</dbReference>
<dbReference type="PROSITE" id="PS00455">
    <property type="entry name" value="AMP_BINDING"/>
    <property type="match status" value="1"/>
</dbReference>
<organism evidence="3">
    <name type="scientific">Hydra vulgaris</name>
    <name type="common">Hydra</name>
    <name type="synonym">Hydra attenuata</name>
    <dbReference type="NCBI Taxonomy" id="6087"/>
    <lineage>
        <taxon>Eukaryota</taxon>
        <taxon>Metazoa</taxon>
        <taxon>Cnidaria</taxon>
        <taxon>Hydrozoa</taxon>
        <taxon>Hydroidolina</taxon>
        <taxon>Anthoathecata</taxon>
        <taxon>Aplanulata</taxon>
        <taxon>Hydridae</taxon>
        <taxon>Hydra</taxon>
    </lineage>
</organism>
<protein>
    <submittedName>
        <fullName evidence="3">Acyl-CoA synthetase family member 4</fullName>
    </submittedName>
</protein>
<dbReference type="Gene3D" id="2.130.10.10">
    <property type="entry name" value="YVTN repeat-like/Quinoprotein amine dehydrogenase"/>
    <property type="match status" value="2"/>
</dbReference>